<dbReference type="AlphaFoldDB" id="A0A9Q1IPC0"/>
<protein>
    <submittedName>
        <fullName evidence="2">Uncharacterized protein</fullName>
    </submittedName>
</protein>
<proteinExistence type="predicted"/>
<keyword evidence="3" id="KW-1185">Reference proteome</keyword>
<feature type="region of interest" description="Disordered" evidence="1">
    <location>
        <begin position="35"/>
        <end position="72"/>
    </location>
</feature>
<organism evidence="2 3">
    <name type="scientific">Synaphobranchus kaupii</name>
    <name type="common">Kaup's arrowtooth eel</name>
    <dbReference type="NCBI Taxonomy" id="118154"/>
    <lineage>
        <taxon>Eukaryota</taxon>
        <taxon>Metazoa</taxon>
        <taxon>Chordata</taxon>
        <taxon>Craniata</taxon>
        <taxon>Vertebrata</taxon>
        <taxon>Euteleostomi</taxon>
        <taxon>Actinopterygii</taxon>
        <taxon>Neopterygii</taxon>
        <taxon>Teleostei</taxon>
        <taxon>Anguilliformes</taxon>
        <taxon>Synaphobranchidae</taxon>
        <taxon>Synaphobranchus</taxon>
    </lineage>
</organism>
<dbReference type="Proteomes" id="UP001152622">
    <property type="component" value="Chromosome 11"/>
</dbReference>
<name>A0A9Q1IPC0_SYNKA</name>
<evidence type="ECO:0000313" key="2">
    <source>
        <dbReference type="EMBL" id="KAJ8347110.1"/>
    </source>
</evidence>
<gene>
    <name evidence="2" type="ORF">SKAU_G00285110</name>
</gene>
<feature type="region of interest" description="Disordered" evidence="1">
    <location>
        <begin position="1"/>
        <end position="22"/>
    </location>
</feature>
<dbReference type="EMBL" id="JAINUF010000011">
    <property type="protein sequence ID" value="KAJ8347110.1"/>
    <property type="molecule type" value="Genomic_DNA"/>
</dbReference>
<reference evidence="2" key="1">
    <citation type="journal article" date="2023" name="Science">
        <title>Genome structures resolve the early diversification of teleost fishes.</title>
        <authorList>
            <person name="Parey E."/>
            <person name="Louis A."/>
            <person name="Montfort J."/>
            <person name="Bouchez O."/>
            <person name="Roques C."/>
            <person name="Iampietro C."/>
            <person name="Lluch J."/>
            <person name="Castinel A."/>
            <person name="Donnadieu C."/>
            <person name="Desvignes T."/>
            <person name="Floi Bucao C."/>
            <person name="Jouanno E."/>
            <person name="Wen M."/>
            <person name="Mejri S."/>
            <person name="Dirks R."/>
            <person name="Jansen H."/>
            <person name="Henkel C."/>
            <person name="Chen W.J."/>
            <person name="Zahm M."/>
            <person name="Cabau C."/>
            <person name="Klopp C."/>
            <person name="Thompson A.W."/>
            <person name="Robinson-Rechavi M."/>
            <person name="Braasch I."/>
            <person name="Lecointre G."/>
            <person name="Bobe J."/>
            <person name="Postlethwait J.H."/>
            <person name="Berthelot C."/>
            <person name="Roest Crollius H."/>
            <person name="Guiguen Y."/>
        </authorList>
    </citation>
    <scope>NUCLEOTIDE SEQUENCE</scope>
    <source>
        <strain evidence="2">WJC10195</strain>
    </source>
</reference>
<evidence type="ECO:0000313" key="3">
    <source>
        <dbReference type="Proteomes" id="UP001152622"/>
    </source>
</evidence>
<dbReference type="OrthoDB" id="8960311at2759"/>
<sequence length="129" mass="14394">MSTTEDMPGFLKMGSDSPKSRPKFCGMFCPVEGSTENKSLDFDSLSTGRNSGKTVIDKQGDVSSQPARRKVEIRRSTGKEALQNLIDQTLKGRNEIRRLKDKEKMSGYQGKKNIPRITSDRLLIKGGRL</sequence>
<evidence type="ECO:0000256" key="1">
    <source>
        <dbReference type="SAM" id="MobiDB-lite"/>
    </source>
</evidence>
<comment type="caution">
    <text evidence="2">The sequence shown here is derived from an EMBL/GenBank/DDBJ whole genome shotgun (WGS) entry which is preliminary data.</text>
</comment>
<feature type="compositionally biased region" description="Polar residues" evidence="1">
    <location>
        <begin position="44"/>
        <end position="53"/>
    </location>
</feature>
<accession>A0A9Q1IPC0</accession>